<dbReference type="EMBL" id="SMKX01000016">
    <property type="protein sequence ID" value="TDD61303.1"/>
    <property type="molecule type" value="Genomic_DNA"/>
</dbReference>
<dbReference type="RefSeq" id="WP_132166554.1">
    <property type="nucleotide sequence ID" value="NZ_SMKX01000016.1"/>
</dbReference>
<feature type="transmembrane region" description="Helical" evidence="6">
    <location>
        <begin position="53"/>
        <end position="73"/>
    </location>
</feature>
<dbReference type="AlphaFoldDB" id="A0A4R4ZQS8"/>
<dbReference type="Proteomes" id="UP000295124">
    <property type="component" value="Unassembled WGS sequence"/>
</dbReference>
<evidence type="ECO:0000259" key="7">
    <source>
        <dbReference type="Pfam" id="PF13396"/>
    </source>
</evidence>
<dbReference type="Pfam" id="PF13396">
    <property type="entry name" value="PLDc_N"/>
    <property type="match status" value="1"/>
</dbReference>
<comment type="subcellular location">
    <subcellularLocation>
        <location evidence="1">Cell membrane</location>
        <topology evidence="1">Multi-pass membrane protein</topology>
    </subcellularLocation>
</comment>
<evidence type="ECO:0000256" key="3">
    <source>
        <dbReference type="ARBA" id="ARBA00022692"/>
    </source>
</evidence>
<keyword evidence="3 6" id="KW-0812">Transmembrane</keyword>
<sequence>MLTLIAHTTSSTDQTWGFLGGAGIIAVLAAYALLVIGAFFSALFSPASGGMKLVWIIFIVIAPFIGSLLWFLVGKRNALESAYR</sequence>
<feature type="domain" description="Cardiolipin synthase N-terminal" evidence="7">
    <location>
        <begin position="34"/>
        <end position="74"/>
    </location>
</feature>
<dbReference type="GO" id="GO:0005886">
    <property type="term" value="C:plasma membrane"/>
    <property type="evidence" value="ECO:0007669"/>
    <property type="project" value="UniProtKB-SubCell"/>
</dbReference>
<organism evidence="8 9">
    <name type="scientific">Kribbella antibiotica</name>
    <dbReference type="NCBI Taxonomy" id="190195"/>
    <lineage>
        <taxon>Bacteria</taxon>
        <taxon>Bacillati</taxon>
        <taxon>Actinomycetota</taxon>
        <taxon>Actinomycetes</taxon>
        <taxon>Propionibacteriales</taxon>
        <taxon>Kribbellaceae</taxon>
        <taxon>Kribbella</taxon>
    </lineage>
</organism>
<gene>
    <name evidence="8" type="ORF">E1263_08065</name>
</gene>
<evidence type="ECO:0000313" key="9">
    <source>
        <dbReference type="Proteomes" id="UP000295124"/>
    </source>
</evidence>
<keyword evidence="5 6" id="KW-0472">Membrane</keyword>
<keyword evidence="2" id="KW-1003">Cell membrane</keyword>
<reference evidence="8 9" key="1">
    <citation type="submission" date="2019-03" db="EMBL/GenBank/DDBJ databases">
        <title>Draft genome sequences of novel Actinobacteria.</title>
        <authorList>
            <person name="Sahin N."/>
            <person name="Ay H."/>
            <person name="Saygin H."/>
        </authorList>
    </citation>
    <scope>NUCLEOTIDE SEQUENCE [LARGE SCALE GENOMIC DNA]</scope>
    <source>
        <strain evidence="8 9">JCM 13523</strain>
    </source>
</reference>
<evidence type="ECO:0000256" key="5">
    <source>
        <dbReference type="ARBA" id="ARBA00023136"/>
    </source>
</evidence>
<proteinExistence type="predicted"/>
<evidence type="ECO:0000313" key="8">
    <source>
        <dbReference type="EMBL" id="TDD61303.1"/>
    </source>
</evidence>
<protein>
    <submittedName>
        <fullName evidence="8">PLDc_N domain-containing protein</fullName>
    </submittedName>
</protein>
<accession>A0A4R4ZQS8</accession>
<name>A0A4R4ZQS8_9ACTN</name>
<dbReference type="OrthoDB" id="3298527at2"/>
<evidence type="ECO:0000256" key="2">
    <source>
        <dbReference type="ARBA" id="ARBA00022475"/>
    </source>
</evidence>
<evidence type="ECO:0000256" key="1">
    <source>
        <dbReference type="ARBA" id="ARBA00004651"/>
    </source>
</evidence>
<dbReference type="InterPro" id="IPR027379">
    <property type="entry name" value="CLS_N"/>
</dbReference>
<keyword evidence="9" id="KW-1185">Reference proteome</keyword>
<evidence type="ECO:0000256" key="4">
    <source>
        <dbReference type="ARBA" id="ARBA00022989"/>
    </source>
</evidence>
<evidence type="ECO:0000256" key="6">
    <source>
        <dbReference type="SAM" id="Phobius"/>
    </source>
</evidence>
<feature type="transmembrane region" description="Helical" evidence="6">
    <location>
        <begin position="16"/>
        <end position="41"/>
    </location>
</feature>
<comment type="caution">
    <text evidence="8">The sequence shown here is derived from an EMBL/GenBank/DDBJ whole genome shotgun (WGS) entry which is preliminary data.</text>
</comment>
<keyword evidence="4 6" id="KW-1133">Transmembrane helix</keyword>